<proteinExistence type="predicted"/>
<comment type="caution">
    <text evidence="1">The sequence shown here is derived from an EMBL/GenBank/DDBJ whole genome shotgun (WGS) entry which is preliminary data.</text>
</comment>
<gene>
    <name evidence="1" type="ORF">LCGC14_0476300</name>
</gene>
<organism evidence="1">
    <name type="scientific">marine sediment metagenome</name>
    <dbReference type="NCBI Taxonomy" id="412755"/>
    <lineage>
        <taxon>unclassified sequences</taxon>
        <taxon>metagenomes</taxon>
        <taxon>ecological metagenomes</taxon>
    </lineage>
</organism>
<reference evidence="1" key="1">
    <citation type="journal article" date="2015" name="Nature">
        <title>Complex archaea that bridge the gap between prokaryotes and eukaryotes.</title>
        <authorList>
            <person name="Spang A."/>
            <person name="Saw J.H."/>
            <person name="Jorgensen S.L."/>
            <person name="Zaremba-Niedzwiedzka K."/>
            <person name="Martijn J."/>
            <person name="Lind A.E."/>
            <person name="van Eijk R."/>
            <person name="Schleper C."/>
            <person name="Guy L."/>
            <person name="Ettema T.J."/>
        </authorList>
    </citation>
    <scope>NUCLEOTIDE SEQUENCE</scope>
</reference>
<sequence>MRLRKIKKYGNTFVIPLTVTDMKDLKFKDGDQVDIERLVKSKRRKRK</sequence>
<dbReference type="AlphaFoldDB" id="A0A0F9STH2"/>
<evidence type="ECO:0000313" key="1">
    <source>
        <dbReference type="EMBL" id="KKN65927.1"/>
    </source>
</evidence>
<protein>
    <recommendedName>
        <fullName evidence="2">SpoVT-AbrB domain-containing protein</fullName>
    </recommendedName>
</protein>
<accession>A0A0F9STH2</accession>
<evidence type="ECO:0008006" key="2">
    <source>
        <dbReference type="Google" id="ProtNLM"/>
    </source>
</evidence>
<dbReference type="EMBL" id="LAZR01000513">
    <property type="protein sequence ID" value="KKN65927.1"/>
    <property type="molecule type" value="Genomic_DNA"/>
</dbReference>
<name>A0A0F9STH2_9ZZZZ</name>